<dbReference type="CDD" id="cd00038">
    <property type="entry name" value="CAP_ED"/>
    <property type="match status" value="1"/>
</dbReference>
<dbReference type="InterPro" id="IPR014710">
    <property type="entry name" value="RmlC-like_jellyroll"/>
</dbReference>
<gene>
    <name evidence="2" type="ordered locus">Cpin_5637</name>
</gene>
<evidence type="ECO:0000313" key="2">
    <source>
        <dbReference type="EMBL" id="ACU63061.1"/>
    </source>
</evidence>
<dbReference type="OrthoDB" id="758145at2"/>
<dbReference type="KEGG" id="cpi:Cpin_5637"/>
<dbReference type="Pfam" id="PF00027">
    <property type="entry name" value="cNMP_binding"/>
    <property type="match status" value="1"/>
</dbReference>
<proteinExistence type="predicted"/>
<organism evidence="2 3">
    <name type="scientific">Chitinophaga pinensis (strain ATCC 43595 / DSM 2588 / LMG 13176 / NBRC 15968 / NCIMB 11800 / UQM 2034)</name>
    <dbReference type="NCBI Taxonomy" id="485918"/>
    <lineage>
        <taxon>Bacteria</taxon>
        <taxon>Pseudomonadati</taxon>
        <taxon>Bacteroidota</taxon>
        <taxon>Chitinophagia</taxon>
        <taxon>Chitinophagales</taxon>
        <taxon>Chitinophagaceae</taxon>
        <taxon>Chitinophaga</taxon>
    </lineage>
</organism>
<dbReference type="EMBL" id="CP001699">
    <property type="protein sequence ID" value="ACU63061.1"/>
    <property type="molecule type" value="Genomic_DNA"/>
</dbReference>
<evidence type="ECO:0000313" key="3">
    <source>
        <dbReference type="Proteomes" id="UP000002215"/>
    </source>
</evidence>
<dbReference type="InterPro" id="IPR018490">
    <property type="entry name" value="cNMP-bd_dom_sf"/>
</dbReference>
<sequence length="189" mass="21442">MEQLIAYVEQFGQLTASQKSLVLAGVEEQVIPKGNYFVESGKICASIGFVYNGIFRSCYYNKQGDSFTRYFIYEGRFVGDINGFLDRTPSSEYIEAITDAKLWVISREYFALLESQIPAWAQLLARLNSSVLENKMRAVSNMLTQDAQTRYLNFLEHYPGLANRVPQSMLASYLGITPSSLSRIRKNIT</sequence>
<name>A0A979G990_CHIPD</name>
<evidence type="ECO:0000259" key="1">
    <source>
        <dbReference type="PROSITE" id="PS50042"/>
    </source>
</evidence>
<accession>A0A979G990</accession>
<dbReference type="AlphaFoldDB" id="A0A979G990"/>
<dbReference type="InterPro" id="IPR000595">
    <property type="entry name" value="cNMP-bd_dom"/>
</dbReference>
<dbReference type="RefSeq" id="WP_012793228.1">
    <property type="nucleotide sequence ID" value="NC_013132.1"/>
</dbReference>
<dbReference type="PROSITE" id="PS50042">
    <property type="entry name" value="CNMP_BINDING_3"/>
    <property type="match status" value="1"/>
</dbReference>
<protein>
    <submittedName>
        <fullName evidence="2">Transcriptional regulator, Crp/Fnr family</fullName>
    </submittedName>
</protein>
<dbReference type="Proteomes" id="UP000002215">
    <property type="component" value="Chromosome"/>
</dbReference>
<dbReference type="Gene3D" id="2.60.120.10">
    <property type="entry name" value="Jelly Rolls"/>
    <property type="match status" value="1"/>
</dbReference>
<reference evidence="3" key="1">
    <citation type="submission" date="2009-08" db="EMBL/GenBank/DDBJ databases">
        <title>The complete genome of Chitinophaga pinensis DSM 2588.</title>
        <authorList>
            <consortium name="US DOE Joint Genome Institute (JGI-PGF)"/>
            <person name="Lucas S."/>
            <person name="Copeland A."/>
            <person name="Lapidus A."/>
            <person name="Glavina del Rio T."/>
            <person name="Dalin E."/>
            <person name="Tice H."/>
            <person name="Bruce D."/>
            <person name="Goodwin L."/>
            <person name="Pitluck S."/>
            <person name="Kyrpides N."/>
            <person name="Mavromatis K."/>
            <person name="Ivanova N."/>
            <person name="Mikhailova N."/>
            <person name="Sims D."/>
            <person name="Meinche L."/>
            <person name="Brettin T."/>
            <person name="Detter J.C."/>
            <person name="Han C."/>
            <person name="Larimer F."/>
            <person name="Land M."/>
            <person name="Hauser L."/>
            <person name="Markowitz V."/>
            <person name="Cheng J.-F."/>
            <person name="Hugenholtz P."/>
            <person name="Woyke T."/>
            <person name="Wu D."/>
            <person name="Spring S."/>
            <person name="Klenk H.-P."/>
            <person name="Eisen J.A."/>
        </authorList>
    </citation>
    <scope>NUCLEOTIDE SEQUENCE [LARGE SCALE GENOMIC DNA]</scope>
    <source>
        <strain evidence="3">ATCC 43595 / DSM 2588 / LMG 13176 / NBRC 15968 / NCIMB 11800 / UQM 2034</strain>
    </source>
</reference>
<dbReference type="SUPFAM" id="SSF51206">
    <property type="entry name" value="cAMP-binding domain-like"/>
    <property type="match status" value="1"/>
</dbReference>
<reference evidence="2 3" key="2">
    <citation type="journal article" date="2010" name="Stand. Genomic Sci.">
        <title>Complete genome sequence of Chitinophaga pinensis type strain (UQM 2034).</title>
        <authorList>
            <person name="Glavina Del Rio T."/>
            <person name="Abt B."/>
            <person name="Spring S."/>
            <person name="Lapidus A."/>
            <person name="Nolan M."/>
            <person name="Tice H."/>
            <person name="Copeland A."/>
            <person name="Cheng J.F."/>
            <person name="Chen F."/>
            <person name="Bruce D."/>
            <person name="Goodwin L."/>
            <person name="Pitluck S."/>
            <person name="Ivanova N."/>
            <person name="Mavromatis K."/>
            <person name="Mikhailova N."/>
            <person name="Pati A."/>
            <person name="Chen A."/>
            <person name="Palaniappan K."/>
            <person name="Land M."/>
            <person name="Hauser L."/>
            <person name="Chang Y.J."/>
            <person name="Jeffries C.D."/>
            <person name="Chain P."/>
            <person name="Saunders E."/>
            <person name="Detter J.C."/>
            <person name="Brettin T."/>
            <person name="Rohde M."/>
            <person name="Goker M."/>
            <person name="Bristow J."/>
            <person name="Eisen J.A."/>
            <person name="Markowitz V."/>
            <person name="Hugenholtz P."/>
            <person name="Kyrpides N.C."/>
            <person name="Klenk H.P."/>
            <person name="Lucas S."/>
        </authorList>
    </citation>
    <scope>NUCLEOTIDE SEQUENCE [LARGE SCALE GENOMIC DNA]</scope>
    <source>
        <strain evidence="3">ATCC 43595 / DSM 2588 / LMG 13176 / NBRC 15968 / NCIMB 11800 / UQM 2034</strain>
    </source>
</reference>
<feature type="domain" description="Cyclic nucleotide-binding" evidence="1">
    <location>
        <begin position="10"/>
        <end position="110"/>
    </location>
</feature>